<feature type="domain" description="Macro" evidence="6">
    <location>
        <begin position="1"/>
        <end position="113"/>
    </location>
</feature>
<comment type="subcellular location">
    <subcellularLocation>
        <location evidence="1">Nucleus</location>
    </subcellularLocation>
</comment>
<gene>
    <name evidence="7" type="ORF">SPARVUS_LOCUS9661922</name>
</gene>
<evidence type="ECO:0000256" key="5">
    <source>
        <dbReference type="ARBA" id="ARBA00023242"/>
    </source>
</evidence>
<keyword evidence="4" id="KW-0520">NAD</keyword>
<dbReference type="PANTHER" id="PTHR14453:SF89">
    <property type="entry name" value="PROTEIN MONO-ADP-RIBOSYLTRANSFERASE PARP14"/>
    <property type="match status" value="1"/>
</dbReference>
<evidence type="ECO:0000256" key="3">
    <source>
        <dbReference type="ARBA" id="ARBA00022679"/>
    </source>
</evidence>
<keyword evidence="3" id="KW-0808">Transferase</keyword>
<evidence type="ECO:0000256" key="4">
    <source>
        <dbReference type="ARBA" id="ARBA00023027"/>
    </source>
</evidence>
<evidence type="ECO:0000313" key="8">
    <source>
        <dbReference type="Proteomes" id="UP001162483"/>
    </source>
</evidence>
<comment type="caution">
    <text evidence="7">The sequence shown here is derived from an EMBL/GenBank/DDBJ whole genome shotgun (WGS) entry which is preliminary data.</text>
</comment>
<dbReference type="PROSITE" id="PS51154">
    <property type="entry name" value="MACRO"/>
    <property type="match status" value="1"/>
</dbReference>
<organism evidence="7 8">
    <name type="scientific">Staurois parvus</name>
    <dbReference type="NCBI Taxonomy" id="386267"/>
    <lineage>
        <taxon>Eukaryota</taxon>
        <taxon>Metazoa</taxon>
        <taxon>Chordata</taxon>
        <taxon>Craniata</taxon>
        <taxon>Vertebrata</taxon>
        <taxon>Euteleostomi</taxon>
        <taxon>Amphibia</taxon>
        <taxon>Batrachia</taxon>
        <taxon>Anura</taxon>
        <taxon>Neobatrachia</taxon>
        <taxon>Ranoidea</taxon>
        <taxon>Ranidae</taxon>
        <taxon>Staurois</taxon>
    </lineage>
</organism>
<dbReference type="InterPro" id="IPR002589">
    <property type="entry name" value="Macro_dom"/>
</dbReference>
<name>A0ABN9EC79_9NEOB</name>
<dbReference type="Gene3D" id="3.40.220.10">
    <property type="entry name" value="Leucine Aminopeptidase, subunit E, domain 1"/>
    <property type="match status" value="1"/>
</dbReference>
<dbReference type="EMBL" id="CATNWA010015366">
    <property type="protein sequence ID" value="CAI9582494.1"/>
    <property type="molecule type" value="Genomic_DNA"/>
</dbReference>
<reference evidence="7" key="1">
    <citation type="submission" date="2023-05" db="EMBL/GenBank/DDBJ databases">
        <authorList>
            <person name="Stuckert A."/>
        </authorList>
    </citation>
    <scope>NUCLEOTIDE SEQUENCE</scope>
</reference>
<evidence type="ECO:0000313" key="7">
    <source>
        <dbReference type="EMBL" id="CAI9582494.1"/>
    </source>
</evidence>
<evidence type="ECO:0000259" key="6">
    <source>
        <dbReference type="PROSITE" id="PS51154"/>
    </source>
</evidence>
<proteinExistence type="predicted"/>
<dbReference type="PANTHER" id="PTHR14453">
    <property type="entry name" value="PARP/ZINC FINGER CCCH TYPE DOMAIN CONTAINING PROTEIN"/>
    <property type="match status" value="1"/>
</dbReference>
<dbReference type="InterPro" id="IPR052056">
    <property type="entry name" value="Mono-ARTD/PARP"/>
</dbReference>
<dbReference type="InterPro" id="IPR043472">
    <property type="entry name" value="Macro_dom-like"/>
</dbReference>
<accession>A0ABN9EC79</accession>
<feature type="non-terminal residue" evidence="7">
    <location>
        <position position="1"/>
    </location>
</feature>
<evidence type="ECO:0000256" key="1">
    <source>
        <dbReference type="ARBA" id="ARBA00004123"/>
    </source>
</evidence>
<keyword evidence="8" id="KW-1185">Reference proteome</keyword>
<dbReference type="Proteomes" id="UP001162483">
    <property type="component" value="Unassembled WGS sequence"/>
</dbReference>
<dbReference type="Pfam" id="PF01661">
    <property type="entry name" value="Macro"/>
    <property type="match status" value="1"/>
</dbReference>
<evidence type="ECO:0000256" key="2">
    <source>
        <dbReference type="ARBA" id="ARBA00022676"/>
    </source>
</evidence>
<keyword evidence="2" id="KW-0328">Glycosyltransferase</keyword>
<sequence>ESECARLGTQPNNGYVVTLGGNLHCKNIIHIFGQTKPDLIGKCVMDALHVCERQQATSVAFPAMGTGAGNVSSADVADAILDAVVDFVKSNSAVTIQTRDDGDIPANHVKRFP</sequence>
<protein>
    <recommendedName>
        <fullName evidence="6">Macro domain-containing protein</fullName>
    </recommendedName>
</protein>
<keyword evidence="5" id="KW-0539">Nucleus</keyword>
<dbReference type="SUPFAM" id="SSF52949">
    <property type="entry name" value="Macro domain-like"/>
    <property type="match status" value="1"/>
</dbReference>